<evidence type="ECO:0000256" key="2">
    <source>
        <dbReference type="ARBA" id="ARBA00022490"/>
    </source>
</evidence>
<dbReference type="EMBL" id="AMSG01000008">
    <property type="protein sequence ID" value="EKF55375.1"/>
    <property type="molecule type" value="Genomic_DNA"/>
</dbReference>
<dbReference type="InterPro" id="IPR012796">
    <property type="entry name" value="Lysidine-tRNA-synth_C"/>
</dbReference>
<keyword evidence="11" id="KW-1185">Reference proteome</keyword>
<evidence type="ECO:0000259" key="9">
    <source>
        <dbReference type="SMART" id="SM00977"/>
    </source>
</evidence>
<dbReference type="Proteomes" id="UP000007364">
    <property type="component" value="Unassembled WGS sequence"/>
</dbReference>
<dbReference type="InterPro" id="IPR014729">
    <property type="entry name" value="Rossmann-like_a/b/a_fold"/>
</dbReference>
<reference evidence="10 11" key="1">
    <citation type="journal article" date="2012" name="J. Bacteriol.">
        <title>Genome Sequence of Galbibacter marinum Type Strain ck-I2-15.</title>
        <authorList>
            <person name="Lai Q."/>
            <person name="Li C."/>
            <person name="Shao Z."/>
        </authorList>
    </citation>
    <scope>NUCLEOTIDE SEQUENCE [LARGE SCALE GENOMIC DNA]</scope>
    <source>
        <strain evidence="11">ck-I2-15</strain>
    </source>
</reference>
<comment type="domain">
    <text evidence="8">The N-terminal region contains the highly conserved SGGXDS motif, predicted to be a P-loop motif involved in ATP binding.</text>
</comment>
<keyword evidence="2 8" id="KW-0963">Cytoplasm</keyword>
<keyword evidence="6 8" id="KW-0067">ATP-binding</keyword>
<evidence type="ECO:0000256" key="6">
    <source>
        <dbReference type="ARBA" id="ARBA00022840"/>
    </source>
</evidence>
<dbReference type="HAMAP" id="MF_01161">
    <property type="entry name" value="tRNA_Ile_lys_synt"/>
    <property type="match status" value="1"/>
</dbReference>
<evidence type="ECO:0000313" key="11">
    <source>
        <dbReference type="Proteomes" id="UP000007364"/>
    </source>
</evidence>
<dbReference type="PATRIC" id="fig|555500.3.peg.1639"/>
<comment type="caution">
    <text evidence="10">The sequence shown here is derived from an EMBL/GenBank/DDBJ whole genome shotgun (WGS) entry which is preliminary data.</text>
</comment>
<proteinExistence type="inferred from homology"/>
<feature type="domain" description="Lysidine-tRNA(Ile) synthetase C-terminal" evidence="9">
    <location>
        <begin position="360"/>
        <end position="433"/>
    </location>
</feature>
<dbReference type="InterPro" id="IPR012795">
    <property type="entry name" value="tRNA_Ile_lys_synt_N"/>
</dbReference>
<dbReference type="CDD" id="cd01992">
    <property type="entry name" value="TilS_N"/>
    <property type="match status" value="1"/>
</dbReference>
<comment type="subcellular location">
    <subcellularLocation>
        <location evidence="1 8">Cytoplasm</location>
    </subcellularLocation>
</comment>
<evidence type="ECO:0000256" key="7">
    <source>
        <dbReference type="ARBA" id="ARBA00048539"/>
    </source>
</evidence>
<dbReference type="OrthoDB" id="9807403at2"/>
<feature type="binding site" evidence="8">
    <location>
        <begin position="26"/>
        <end position="31"/>
    </location>
    <ligand>
        <name>ATP</name>
        <dbReference type="ChEBI" id="CHEBI:30616"/>
    </ligand>
</feature>
<comment type="catalytic activity">
    <reaction evidence="7 8">
        <text>cytidine(34) in tRNA(Ile2) + L-lysine + ATP = lysidine(34) in tRNA(Ile2) + AMP + diphosphate + H(+)</text>
        <dbReference type="Rhea" id="RHEA:43744"/>
        <dbReference type="Rhea" id="RHEA-COMP:10625"/>
        <dbReference type="Rhea" id="RHEA-COMP:10670"/>
        <dbReference type="ChEBI" id="CHEBI:15378"/>
        <dbReference type="ChEBI" id="CHEBI:30616"/>
        <dbReference type="ChEBI" id="CHEBI:32551"/>
        <dbReference type="ChEBI" id="CHEBI:33019"/>
        <dbReference type="ChEBI" id="CHEBI:82748"/>
        <dbReference type="ChEBI" id="CHEBI:83665"/>
        <dbReference type="ChEBI" id="CHEBI:456215"/>
        <dbReference type="EC" id="6.3.4.19"/>
    </reaction>
</comment>
<keyword evidence="5 8" id="KW-0547">Nucleotide-binding</keyword>
<dbReference type="Pfam" id="PF11734">
    <property type="entry name" value="TilS_C"/>
    <property type="match status" value="1"/>
</dbReference>
<evidence type="ECO:0000256" key="1">
    <source>
        <dbReference type="ARBA" id="ARBA00004496"/>
    </source>
</evidence>
<dbReference type="GO" id="GO:0032267">
    <property type="term" value="F:tRNA(Ile)-lysidine synthase activity"/>
    <property type="evidence" value="ECO:0007669"/>
    <property type="project" value="UniProtKB-EC"/>
</dbReference>
<dbReference type="SUPFAM" id="SSF52402">
    <property type="entry name" value="Adenine nucleotide alpha hydrolases-like"/>
    <property type="match status" value="1"/>
</dbReference>
<dbReference type="InterPro" id="IPR011063">
    <property type="entry name" value="TilS/TtcA_N"/>
</dbReference>
<dbReference type="EC" id="6.3.4.19" evidence="8"/>
<dbReference type="PANTHER" id="PTHR43033">
    <property type="entry name" value="TRNA(ILE)-LYSIDINE SYNTHASE-RELATED"/>
    <property type="match status" value="1"/>
</dbReference>
<comment type="function">
    <text evidence="8">Ligates lysine onto the cytidine present at position 34 of the AUA codon-specific tRNA(Ile) that contains the anticodon CAU, in an ATP-dependent manner. Cytidine is converted to lysidine, thus changing the amino acid specificity of the tRNA from methionine to isoleucine.</text>
</comment>
<dbReference type="AlphaFoldDB" id="K2PS60"/>
<dbReference type="GO" id="GO:0006400">
    <property type="term" value="P:tRNA modification"/>
    <property type="evidence" value="ECO:0007669"/>
    <property type="project" value="UniProtKB-UniRule"/>
</dbReference>
<dbReference type="STRING" id="555500.I215_07911"/>
<accession>K2PS60</accession>
<keyword evidence="4 8" id="KW-0819">tRNA processing</keyword>
<dbReference type="SMART" id="SM00977">
    <property type="entry name" value="TilS_C"/>
    <property type="match status" value="1"/>
</dbReference>
<organism evidence="10 11">
    <name type="scientific">Galbibacter marinus</name>
    <dbReference type="NCBI Taxonomy" id="555500"/>
    <lineage>
        <taxon>Bacteria</taxon>
        <taxon>Pseudomonadati</taxon>
        <taxon>Bacteroidota</taxon>
        <taxon>Flavobacteriia</taxon>
        <taxon>Flavobacteriales</taxon>
        <taxon>Flavobacteriaceae</taxon>
        <taxon>Galbibacter</taxon>
    </lineage>
</organism>
<evidence type="ECO:0000256" key="8">
    <source>
        <dbReference type="HAMAP-Rule" id="MF_01161"/>
    </source>
</evidence>
<dbReference type="GO" id="GO:0005737">
    <property type="term" value="C:cytoplasm"/>
    <property type="evidence" value="ECO:0007669"/>
    <property type="project" value="UniProtKB-SubCell"/>
</dbReference>
<evidence type="ECO:0000256" key="4">
    <source>
        <dbReference type="ARBA" id="ARBA00022694"/>
    </source>
</evidence>
<dbReference type="NCBIfam" id="TIGR02433">
    <property type="entry name" value="lysidine_TilS_C"/>
    <property type="match status" value="1"/>
</dbReference>
<gene>
    <name evidence="8" type="primary">tilS</name>
    <name evidence="10" type="ORF">I215_07911</name>
</gene>
<dbReference type="NCBIfam" id="TIGR02432">
    <property type="entry name" value="lysidine_TilS_N"/>
    <property type="match status" value="1"/>
</dbReference>
<keyword evidence="3 8" id="KW-0436">Ligase</keyword>
<evidence type="ECO:0000313" key="10">
    <source>
        <dbReference type="EMBL" id="EKF55375.1"/>
    </source>
</evidence>
<evidence type="ECO:0000256" key="3">
    <source>
        <dbReference type="ARBA" id="ARBA00022598"/>
    </source>
</evidence>
<dbReference type="GO" id="GO:0005524">
    <property type="term" value="F:ATP binding"/>
    <property type="evidence" value="ECO:0007669"/>
    <property type="project" value="UniProtKB-UniRule"/>
</dbReference>
<dbReference type="Pfam" id="PF01171">
    <property type="entry name" value="ATP_bind_3"/>
    <property type="match status" value="1"/>
</dbReference>
<dbReference type="SUPFAM" id="SSF56037">
    <property type="entry name" value="PheT/TilS domain"/>
    <property type="match status" value="1"/>
</dbReference>
<sequence>MQKRFNTHIDNQLPFLINTPIALAVSGGIDSMVLLDLCVKLNLNCRVLHCNFQLRGSQSKQDQEFLKQQCDSYGVDFYTVSFETAAYAEKLKISIQMAARELRYNWFLKQKERLGFSFLLTAHHADDNLETFLINLGRASGLEGLTGIPQVNDYVVRPLLPFSRSEINQYAIKHNIAWREDSSNAETKYIRNKFRHDIIPIIKQIKPDFLDNFTKSLQYLNQSNSIIKLAVEQKRAELFVENGDVIEIPVAGLKKLNPLDAYLYELFKPYGFKSEVELQQLLDTLSGKQLFSESHRLIRNRDHLLLTTLKFNDLSQRFTIEQHQQDISYPIHLRIEQINLKIPISQDEVLVDKDKLKFPLILRKRENGDYFCPFGMHGKKKLSKYFKDQKFSLLEKENQWLLCNGDNEIIWIIGQRADDRFKITERTIEILKITSLHA</sequence>
<name>K2PS60_9FLAO</name>
<dbReference type="RefSeq" id="WP_008991437.1">
    <property type="nucleotide sequence ID" value="NZ_AMSG01000008.1"/>
</dbReference>
<evidence type="ECO:0000256" key="5">
    <source>
        <dbReference type="ARBA" id="ARBA00022741"/>
    </source>
</evidence>
<protein>
    <recommendedName>
        <fullName evidence="8">tRNA(Ile)-lysidine synthase</fullName>
        <ecNumber evidence="8">6.3.4.19</ecNumber>
    </recommendedName>
    <alternativeName>
        <fullName evidence="8">tRNA(Ile)-2-lysyl-cytidine synthase</fullName>
    </alternativeName>
    <alternativeName>
        <fullName evidence="8">tRNA(Ile)-lysidine synthetase</fullName>
    </alternativeName>
</protein>
<dbReference type="Gene3D" id="3.40.50.620">
    <property type="entry name" value="HUPs"/>
    <property type="match status" value="1"/>
</dbReference>
<dbReference type="PANTHER" id="PTHR43033:SF1">
    <property type="entry name" value="TRNA(ILE)-LYSIDINE SYNTHASE-RELATED"/>
    <property type="match status" value="1"/>
</dbReference>
<comment type="similarity">
    <text evidence="8">Belongs to the tRNA(Ile)-lysidine synthase family.</text>
</comment>
<dbReference type="eggNOG" id="COG0037">
    <property type="taxonomic scope" value="Bacteria"/>
</dbReference>
<dbReference type="InterPro" id="IPR012094">
    <property type="entry name" value="tRNA_Ile_lys_synt"/>
</dbReference>